<keyword evidence="2" id="KW-1185">Reference proteome</keyword>
<dbReference type="AlphaFoldDB" id="A0AAD6TFJ7"/>
<dbReference type="EMBL" id="JARJCM010000006">
    <property type="protein sequence ID" value="KAJ7044747.1"/>
    <property type="molecule type" value="Genomic_DNA"/>
</dbReference>
<protein>
    <submittedName>
        <fullName evidence="1">Uncharacterized protein</fullName>
    </submittedName>
</protein>
<name>A0AAD6TFJ7_9AGAR</name>
<evidence type="ECO:0000313" key="2">
    <source>
        <dbReference type="Proteomes" id="UP001218188"/>
    </source>
</evidence>
<reference evidence="1" key="1">
    <citation type="submission" date="2023-03" db="EMBL/GenBank/DDBJ databases">
        <title>Massive genome expansion in bonnet fungi (Mycena s.s.) driven by repeated elements and novel gene families across ecological guilds.</title>
        <authorList>
            <consortium name="Lawrence Berkeley National Laboratory"/>
            <person name="Harder C.B."/>
            <person name="Miyauchi S."/>
            <person name="Viragh M."/>
            <person name="Kuo A."/>
            <person name="Thoen E."/>
            <person name="Andreopoulos B."/>
            <person name="Lu D."/>
            <person name="Skrede I."/>
            <person name="Drula E."/>
            <person name="Henrissat B."/>
            <person name="Morin E."/>
            <person name="Kohler A."/>
            <person name="Barry K."/>
            <person name="LaButti K."/>
            <person name="Morin E."/>
            <person name="Salamov A."/>
            <person name="Lipzen A."/>
            <person name="Mereny Z."/>
            <person name="Hegedus B."/>
            <person name="Baldrian P."/>
            <person name="Stursova M."/>
            <person name="Weitz H."/>
            <person name="Taylor A."/>
            <person name="Grigoriev I.V."/>
            <person name="Nagy L.G."/>
            <person name="Martin F."/>
            <person name="Kauserud H."/>
        </authorList>
    </citation>
    <scope>NUCLEOTIDE SEQUENCE</scope>
    <source>
        <strain evidence="1">CBHHK200</strain>
    </source>
</reference>
<sequence>MSSSGQSRATAITVPTTSGELTTASELTTAQEDLLLANNHFERIGRRQKIHQYAVHQHLKLMSKDSLALVISTFEILNRAEMQTPPPLLAGGVPFDPKAAIARGHALAFGEGTTEAEHAWAYGYTYTDGEDTGRVSDNDPRSVVDEAEEAFKNVEALAHRLRARHKAQCAS</sequence>
<accession>A0AAD6TFJ7</accession>
<gene>
    <name evidence="1" type="ORF">C8F04DRAFT_1250000</name>
</gene>
<dbReference type="Proteomes" id="UP001218188">
    <property type="component" value="Unassembled WGS sequence"/>
</dbReference>
<evidence type="ECO:0000313" key="1">
    <source>
        <dbReference type="EMBL" id="KAJ7044747.1"/>
    </source>
</evidence>
<organism evidence="1 2">
    <name type="scientific">Mycena alexandri</name>
    <dbReference type="NCBI Taxonomy" id="1745969"/>
    <lineage>
        <taxon>Eukaryota</taxon>
        <taxon>Fungi</taxon>
        <taxon>Dikarya</taxon>
        <taxon>Basidiomycota</taxon>
        <taxon>Agaricomycotina</taxon>
        <taxon>Agaricomycetes</taxon>
        <taxon>Agaricomycetidae</taxon>
        <taxon>Agaricales</taxon>
        <taxon>Marasmiineae</taxon>
        <taxon>Mycenaceae</taxon>
        <taxon>Mycena</taxon>
    </lineage>
</organism>
<comment type="caution">
    <text evidence="1">The sequence shown here is derived from an EMBL/GenBank/DDBJ whole genome shotgun (WGS) entry which is preliminary data.</text>
</comment>
<proteinExistence type="predicted"/>